<evidence type="ECO:0000313" key="2">
    <source>
        <dbReference type="EMBL" id="MCM5682550.1"/>
    </source>
</evidence>
<sequence length="646" mass="72687">MATRPSSVRLEFLLDDEPSPGDSMFAYAAASAMPGIAALADTDEPGPESRARPARRREPPKIETVEACLCAHEVLERFEANRAQWYSPELAPYVEGIDYLLRQETRMSEHMHGLPCTDHQDVWSHEMVSDSVAKDPSVQRLHVWQPPIWWMAPIVRRHDKPLNMRLPLAETAAELVQELSEQIPAAWRNKRVVVQLEVETRLYWGGCAPRGWTPPEPSDDASVDRTPWQPCSYRGDGVGFSEDLLYLKKGEPLWLHDERSAQAPLVRRTLRPGVGLLVAVPVFTFELQESTVAWIKRQAMRMLRWLGVRKTIADRDPTFVHRLKEDETYWARTFDQPEPTVDQMRLVEKLGARLAPASRPALAHRPEAAVANCHVVLVHGGLSSVRGGFGAWLSADPAPEGPWKKMALLNEHCAWRFEHDSFLRVTRNINQLVDAIDRDVIGDQRSGTLVLLAHSRGGNVARFALQRLRQRWPQWRFYALTAGAPHQGTGVFRRIGRRWSGVAGVVGWFRDIASGVLDKQQMVDLLILERALAYDIPPGFRDVEPAGVARMARGKGMPEGMWVWGSEWGPGDDNPLEERLWRRVIEDWAGFEADGDGIVPKQSALAGLVDALDASPAFHTAYFEHRATVEQIRSRLQSLLQSAPGA</sequence>
<dbReference type="EMBL" id="JAMKFE010000020">
    <property type="protein sequence ID" value="MCM5682550.1"/>
    <property type="molecule type" value="Genomic_DNA"/>
</dbReference>
<evidence type="ECO:0000313" key="3">
    <source>
        <dbReference type="Proteomes" id="UP001165541"/>
    </source>
</evidence>
<gene>
    <name evidence="2" type="ORF">M8A51_23720</name>
</gene>
<keyword evidence="3" id="KW-1185">Reference proteome</keyword>
<feature type="compositionally biased region" description="Basic and acidic residues" evidence="1">
    <location>
        <begin position="47"/>
        <end position="58"/>
    </location>
</feature>
<name>A0ABT0YUX1_9BURK</name>
<organism evidence="2 3">
    <name type="scientific">Caldimonas mangrovi</name>
    <dbReference type="NCBI Taxonomy" id="2944811"/>
    <lineage>
        <taxon>Bacteria</taxon>
        <taxon>Pseudomonadati</taxon>
        <taxon>Pseudomonadota</taxon>
        <taxon>Betaproteobacteria</taxon>
        <taxon>Burkholderiales</taxon>
        <taxon>Sphaerotilaceae</taxon>
        <taxon>Caldimonas</taxon>
    </lineage>
</organism>
<dbReference type="SUPFAM" id="SSF53474">
    <property type="entry name" value="alpha/beta-Hydrolases"/>
    <property type="match status" value="1"/>
</dbReference>
<accession>A0ABT0YUX1</accession>
<dbReference type="Proteomes" id="UP001165541">
    <property type="component" value="Unassembled WGS sequence"/>
</dbReference>
<comment type="caution">
    <text evidence="2">The sequence shown here is derived from an EMBL/GenBank/DDBJ whole genome shotgun (WGS) entry which is preliminary data.</text>
</comment>
<proteinExistence type="predicted"/>
<dbReference type="RefSeq" id="WP_251781043.1">
    <property type="nucleotide sequence ID" value="NZ_JAMKFE010000020.1"/>
</dbReference>
<dbReference type="Gene3D" id="3.40.50.1820">
    <property type="entry name" value="alpha/beta hydrolase"/>
    <property type="match status" value="1"/>
</dbReference>
<reference evidence="2" key="1">
    <citation type="submission" date="2022-05" db="EMBL/GenBank/DDBJ databases">
        <title>Schlegelella sp. nov., isolated from mangrove soil.</title>
        <authorList>
            <person name="Liu Y."/>
            <person name="Ge X."/>
            <person name="Liu W."/>
        </authorList>
    </citation>
    <scope>NUCLEOTIDE SEQUENCE</scope>
    <source>
        <strain evidence="2">S2-27</strain>
    </source>
</reference>
<dbReference type="InterPro" id="IPR029058">
    <property type="entry name" value="AB_hydrolase_fold"/>
</dbReference>
<protein>
    <recommendedName>
        <fullName evidence="4">Alpha/beta hydrolase family protein</fullName>
    </recommendedName>
</protein>
<feature type="region of interest" description="Disordered" evidence="1">
    <location>
        <begin position="36"/>
        <end position="58"/>
    </location>
</feature>
<evidence type="ECO:0008006" key="4">
    <source>
        <dbReference type="Google" id="ProtNLM"/>
    </source>
</evidence>
<evidence type="ECO:0000256" key="1">
    <source>
        <dbReference type="SAM" id="MobiDB-lite"/>
    </source>
</evidence>